<proteinExistence type="predicted"/>
<dbReference type="EMBL" id="BEZZ01000164">
    <property type="protein sequence ID" value="GCC27429.1"/>
    <property type="molecule type" value="Genomic_DNA"/>
</dbReference>
<gene>
    <name evidence="7" type="ORF">chiPu_0005853</name>
</gene>
<keyword evidence="4" id="KW-0460">Magnesium</keyword>
<dbReference type="AlphaFoldDB" id="A0A401SAK7"/>
<feature type="domain" description="EF-hand" evidence="6">
    <location>
        <begin position="225"/>
        <end position="260"/>
    </location>
</feature>
<evidence type="ECO:0000256" key="2">
    <source>
        <dbReference type="ARBA" id="ARBA00022737"/>
    </source>
</evidence>
<sequence length="282" mass="31829">MPKIMSSVFRYLANSSDPGWKQTQDSRRLDPDPHRGGSGVTAVLSVSVPEVCFREEARAHYVDTGASPQAETLLFLNISAIFPCALVNEQRDECTQECDRVEDSQENRRGGGGFDGVGRKDREREGGGMHEGTDHAGQERRELGGSEVRTRRLLGSVHQKFLQLADEVIDYKTQHITSEQVSSIPAIKVNPFKDQICKVFSRNEQGLFSFEDFLEMISTFSENASLSVKIDYAFRIYDLNGNNYIDQEDIRHIIFRLTNGSMDEADISTLTHYILYNSFLSE</sequence>
<comment type="caution">
    <text evidence="7">The sequence shown here is derived from an EMBL/GenBank/DDBJ whole genome shotgun (WGS) entry which is preliminary data.</text>
</comment>
<keyword evidence="8" id="KW-1185">Reference proteome</keyword>
<keyword evidence="1" id="KW-0479">Metal-binding</keyword>
<feature type="region of interest" description="Disordered" evidence="5">
    <location>
        <begin position="98"/>
        <end position="145"/>
    </location>
</feature>
<dbReference type="PANTHER" id="PTHR45791:SF4">
    <property type="entry name" value="CALCIUM AND INTEGRIN-BINDING FAMILY MEMBER 4"/>
    <property type="match status" value="1"/>
</dbReference>
<keyword evidence="3" id="KW-0106">Calcium</keyword>
<feature type="compositionally biased region" description="Basic and acidic residues" evidence="5">
    <location>
        <begin position="24"/>
        <end position="35"/>
    </location>
</feature>
<organism evidence="7 8">
    <name type="scientific">Chiloscyllium punctatum</name>
    <name type="common">Brownbanded bambooshark</name>
    <name type="synonym">Hemiscyllium punctatum</name>
    <dbReference type="NCBI Taxonomy" id="137246"/>
    <lineage>
        <taxon>Eukaryota</taxon>
        <taxon>Metazoa</taxon>
        <taxon>Chordata</taxon>
        <taxon>Craniata</taxon>
        <taxon>Vertebrata</taxon>
        <taxon>Chondrichthyes</taxon>
        <taxon>Elasmobranchii</taxon>
        <taxon>Galeomorphii</taxon>
        <taxon>Galeoidea</taxon>
        <taxon>Orectolobiformes</taxon>
        <taxon>Hemiscylliidae</taxon>
        <taxon>Chiloscyllium</taxon>
    </lineage>
</organism>
<dbReference type="OrthoDB" id="114727at2759"/>
<reference evidence="7 8" key="1">
    <citation type="journal article" date="2018" name="Nat. Ecol. Evol.">
        <title>Shark genomes provide insights into elasmobranch evolution and the origin of vertebrates.</title>
        <authorList>
            <person name="Hara Y"/>
            <person name="Yamaguchi K"/>
            <person name="Onimaru K"/>
            <person name="Kadota M"/>
            <person name="Koyanagi M"/>
            <person name="Keeley SD"/>
            <person name="Tatsumi K"/>
            <person name="Tanaka K"/>
            <person name="Motone F"/>
            <person name="Kageyama Y"/>
            <person name="Nozu R"/>
            <person name="Adachi N"/>
            <person name="Nishimura O"/>
            <person name="Nakagawa R"/>
            <person name="Tanegashima C"/>
            <person name="Kiyatake I"/>
            <person name="Matsumoto R"/>
            <person name="Murakumo K"/>
            <person name="Nishida K"/>
            <person name="Terakita A"/>
            <person name="Kuratani S"/>
            <person name="Sato K"/>
            <person name="Hyodo S Kuraku.S."/>
        </authorList>
    </citation>
    <scope>NUCLEOTIDE SEQUENCE [LARGE SCALE GENOMIC DNA]</scope>
</reference>
<evidence type="ECO:0000256" key="4">
    <source>
        <dbReference type="ARBA" id="ARBA00022842"/>
    </source>
</evidence>
<dbReference type="GO" id="GO:0000287">
    <property type="term" value="F:magnesium ion binding"/>
    <property type="evidence" value="ECO:0007669"/>
    <property type="project" value="TreeGrafter"/>
</dbReference>
<accession>A0A401SAK7</accession>
<dbReference type="InterPro" id="IPR002048">
    <property type="entry name" value="EF_hand_dom"/>
</dbReference>
<dbReference type="STRING" id="137246.A0A401SAK7"/>
<feature type="compositionally biased region" description="Basic and acidic residues" evidence="5">
    <location>
        <begin position="98"/>
        <end position="109"/>
    </location>
</feature>
<dbReference type="PROSITE" id="PS50222">
    <property type="entry name" value="EF_HAND_2"/>
    <property type="match status" value="1"/>
</dbReference>
<evidence type="ECO:0000256" key="1">
    <source>
        <dbReference type="ARBA" id="ARBA00022723"/>
    </source>
</evidence>
<feature type="region of interest" description="Disordered" evidence="5">
    <location>
        <begin position="17"/>
        <end position="40"/>
    </location>
</feature>
<dbReference type="SUPFAM" id="SSF47473">
    <property type="entry name" value="EF-hand"/>
    <property type="match status" value="1"/>
</dbReference>
<dbReference type="PROSITE" id="PS00018">
    <property type="entry name" value="EF_HAND_1"/>
    <property type="match status" value="1"/>
</dbReference>
<feature type="compositionally biased region" description="Basic and acidic residues" evidence="5">
    <location>
        <begin position="117"/>
        <end position="145"/>
    </location>
</feature>
<evidence type="ECO:0000256" key="5">
    <source>
        <dbReference type="SAM" id="MobiDB-lite"/>
    </source>
</evidence>
<dbReference type="InterPro" id="IPR018247">
    <property type="entry name" value="EF_Hand_1_Ca_BS"/>
</dbReference>
<dbReference type="InterPro" id="IPR051433">
    <property type="entry name" value="CIBP"/>
</dbReference>
<evidence type="ECO:0000313" key="7">
    <source>
        <dbReference type="EMBL" id="GCC27429.1"/>
    </source>
</evidence>
<name>A0A401SAK7_CHIPU</name>
<keyword evidence="2" id="KW-0677">Repeat</keyword>
<protein>
    <recommendedName>
        <fullName evidence="6">EF-hand domain-containing protein</fullName>
    </recommendedName>
</protein>
<dbReference type="GO" id="GO:0005509">
    <property type="term" value="F:calcium ion binding"/>
    <property type="evidence" value="ECO:0007669"/>
    <property type="project" value="InterPro"/>
</dbReference>
<dbReference type="Proteomes" id="UP000287033">
    <property type="component" value="Unassembled WGS sequence"/>
</dbReference>
<evidence type="ECO:0000259" key="6">
    <source>
        <dbReference type="PROSITE" id="PS50222"/>
    </source>
</evidence>
<dbReference type="InterPro" id="IPR011992">
    <property type="entry name" value="EF-hand-dom_pair"/>
</dbReference>
<evidence type="ECO:0000313" key="8">
    <source>
        <dbReference type="Proteomes" id="UP000287033"/>
    </source>
</evidence>
<dbReference type="PANTHER" id="PTHR45791">
    <property type="entry name" value="CALCIUM AND INTEGRIN BINDING FAMILY MEMBER 2"/>
    <property type="match status" value="1"/>
</dbReference>
<evidence type="ECO:0000256" key="3">
    <source>
        <dbReference type="ARBA" id="ARBA00022837"/>
    </source>
</evidence>
<dbReference type="Gene3D" id="1.10.238.10">
    <property type="entry name" value="EF-hand"/>
    <property type="match status" value="2"/>
</dbReference>